<protein>
    <submittedName>
        <fullName evidence="3">Uncharacterized protein</fullName>
    </submittedName>
</protein>
<dbReference type="Pfam" id="PF00266">
    <property type="entry name" value="Aminotran_5"/>
    <property type="match status" value="1"/>
</dbReference>
<dbReference type="InterPro" id="IPR000192">
    <property type="entry name" value="Aminotrans_V_dom"/>
</dbReference>
<keyword evidence="1" id="KW-0663">Pyridoxal phosphate</keyword>
<dbReference type="PANTHER" id="PTHR43092:SF2">
    <property type="entry name" value="HERCYNYLCYSTEINE SULFOXIDE LYASE"/>
    <property type="match status" value="1"/>
</dbReference>
<proteinExistence type="predicted"/>
<dbReference type="SUPFAM" id="SSF53383">
    <property type="entry name" value="PLP-dependent transferases"/>
    <property type="match status" value="1"/>
</dbReference>
<dbReference type="Proteomes" id="UP000294847">
    <property type="component" value="Chromosome 6"/>
</dbReference>
<evidence type="ECO:0000256" key="1">
    <source>
        <dbReference type="ARBA" id="ARBA00022898"/>
    </source>
</evidence>
<evidence type="ECO:0000313" key="3">
    <source>
        <dbReference type="EMBL" id="QBZ65145.1"/>
    </source>
</evidence>
<sequence length="449" mass="50193">MATPLRHYGTEKPYSHPEPVTKRQFGKDVLQDFLIDPKFRNMNHGSFGVIPRPVHAARRYYQDKSEERPDVWIRYNWPQLLEGSRAAVAPLLGVDKDTIAFVPNATVGVNTVLRNLVWNDDKKDEILYFNTIYAACGKTVQYMIEISRGHVSGRSVPLEYPLTDDELVALFKKGIQDCRAAGKRPRAAVIDTVSSIPAVRLPFEALVQVCHDEGILSIVDGAQGVGMIDLKHLGTQVKPDFFITNCHKWLYTPRGCAVLHVPKHNQALMRSTLPTSWGWVPSGEGDPDFIDNFAFASTLDNSNYMAVQHAVQWIQEALGGEDAVIEYMMSLNKKGGNMVAEMLGTKVLDNAEGTLTNCAMSNVLLPLGIKGRESSAKVLVDEEDAARLGDWCQKTLASDYNTWLPVTLIKGQWWTRISAQAYLDESDYEAVGKIFLELMERIGKGDHRK</sequence>
<dbReference type="EMBL" id="CP034209">
    <property type="protein sequence ID" value="QBZ65145.1"/>
    <property type="molecule type" value="Genomic_DNA"/>
</dbReference>
<dbReference type="InterPro" id="IPR015424">
    <property type="entry name" value="PyrdxlP-dep_Trfase"/>
</dbReference>
<feature type="compositionally biased region" description="Basic and acidic residues" evidence="2">
    <location>
        <begin position="8"/>
        <end position="20"/>
    </location>
</feature>
<feature type="region of interest" description="Disordered" evidence="2">
    <location>
        <begin position="1"/>
        <end position="20"/>
    </location>
</feature>
<dbReference type="Gene3D" id="3.40.640.10">
    <property type="entry name" value="Type I PLP-dependent aspartate aminotransferase-like (Major domain)"/>
    <property type="match status" value="1"/>
</dbReference>
<gene>
    <name evidence="3" type="ORF">PoMZ_06850</name>
</gene>
<evidence type="ECO:0000313" key="4">
    <source>
        <dbReference type="Proteomes" id="UP000294847"/>
    </source>
</evidence>
<accession>A0A4P7NRT5</accession>
<name>A0A4P7NRT5_PYROR</name>
<organism evidence="3 4">
    <name type="scientific">Pyricularia oryzae</name>
    <name type="common">Rice blast fungus</name>
    <name type="synonym">Magnaporthe oryzae</name>
    <dbReference type="NCBI Taxonomy" id="318829"/>
    <lineage>
        <taxon>Eukaryota</taxon>
        <taxon>Fungi</taxon>
        <taxon>Dikarya</taxon>
        <taxon>Ascomycota</taxon>
        <taxon>Pezizomycotina</taxon>
        <taxon>Sordariomycetes</taxon>
        <taxon>Sordariomycetidae</taxon>
        <taxon>Magnaporthales</taxon>
        <taxon>Pyriculariaceae</taxon>
        <taxon>Pyricularia</taxon>
    </lineage>
</organism>
<dbReference type="InterPro" id="IPR015421">
    <property type="entry name" value="PyrdxlP-dep_Trfase_major"/>
</dbReference>
<dbReference type="PANTHER" id="PTHR43092">
    <property type="entry name" value="L-CYSTEINE DESULFHYDRASE"/>
    <property type="match status" value="1"/>
</dbReference>
<dbReference type="AlphaFoldDB" id="A0A4P7NRT5"/>
<reference evidence="3 4" key="1">
    <citation type="journal article" date="2019" name="Mol. Biol. Evol.">
        <title>Blast fungal genomes show frequent chromosomal changes, gene gains and losses, and effector gene turnover.</title>
        <authorList>
            <person name="Gomez Luciano L.B."/>
            <person name="Jason Tsai I."/>
            <person name="Chuma I."/>
            <person name="Tosa Y."/>
            <person name="Chen Y.H."/>
            <person name="Li J.Y."/>
            <person name="Li M.Y."/>
            <person name="Jade Lu M.Y."/>
            <person name="Nakayashiki H."/>
            <person name="Li W.H."/>
        </authorList>
    </citation>
    <scope>NUCLEOTIDE SEQUENCE [LARGE SCALE GENOMIC DNA]</scope>
    <source>
        <strain evidence="3">MZ5-1-6</strain>
    </source>
</reference>
<evidence type="ECO:0000256" key="2">
    <source>
        <dbReference type="SAM" id="MobiDB-lite"/>
    </source>
</evidence>